<evidence type="ECO:0000313" key="6">
    <source>
        <dbReference type="EMBL" id="OQQ86476.1"/>
    </source>
</evidence>
<evidence type="ECO:0000313" key="4">
    <source>
        <dbReference type="EMBL" id="MYY72816.1"/>
    </source>
</evidence>
<dbReference type="Proteomes" id="UP000245607">
    <property type="component" value="Unassembled WGS sequence"/>
</dbReference>
<evidence type="ECO:0000313" key="13">
    <source>
        <dbReference type="Proteomes" id="UP000218139"/>
    </source>
</evidence>
<evidence type="ECO:0000313" key="7">
    <source>
        <dbReference type="EMBL" id="OQR26163.1"/>
    </source>
</evidence>
<dbReference type="EMBL" id="VSUB01000009">
    <property type="protein sequence ID" value="MYY65310.1"/>
    <property type="molecule type" value="Genomic_DNA"/>
</dbReference>
<feature type="transmembrane region" description="Helical" evidence="1">
    <location>
        <begin position="6"/>
        <end position="26"/>
    </location>
</feature>
<dbReference type="Proteomes" id="UP000192638">
    <property type="component" value="Unassembled WGS sequence"/>
</dbReference>
<comment type="caution">
    <text evidence="8">The sequence shown here is derived from an EMBL/GenBank/DDBJ whole genome shotgun (WGS) entry which is preliminary data.</text>
</comment>
<evidence type="ECO:0000313" key="12">
    <source>
        <dbReference type="Proteomes" id="UP000192638"/>
    </source>
</evidence>
<sequence>MSEIITADILGLTALIGILLLVQSSLTKREKRRYK</sequence>
<evidence type="ECO:0000313" key="8">
    <source>
        <dbReference type="EMBL" id="PAY46405.1"/>
    </source>
</evidence>
<dbReference type="EMBL" id="QAGV01000005">
    <property type="protein sequence ID" value="PTR95932.1"/>
    <property type="molecule type" value="Genomic_DNA"/>
</dbReference>
<dbReference type="Proteomes" id="UP000471300">
    <property type="component" value="Unassembled WGS sequence"/>
</dbReference>
<dbReference type="EMBL" id="NBEY01000009">
    <property type="protein sequence ID" value="OQR26163.1"/>
    <property type="molecule type" value="Genomic_DNA"/>
</dbReference>
<evidence type="ECO:0000313" key="3">
    <source>
        <dbReference type="EMBL" id="MYY65310.1"/>
    </source>
</evidence>
<evidence type="ECO:0008006" key="20">
    <source>
        <dbReference type="Google" id="ProtNLM"/>
    </source>
</evidence>
<gene>
    <name evidence="8" type="ORF">A8C52_00940</name>
    <name evidence="7" type="ORF">B6U37_00690</name>
    <name evidence="6" type="ORF">B6U60_00655</name>
    <name evidence="10" type="ORF">DB362_00340</name>
    <name evidence="9" type="ORF">DBP89_05750</name>
    <name evidence="5" type="ORF">FYL06_09625</name>
    <name evidence="4" type="ORF">FYL10_03855</name>
    <name evidence="3" type="ORF">FYL25_07865</name>
    <name evidence="2" type="ORF">GKC33_10540</name>
</gene>
<proteinExistence type="predicted"/>
<dbReference type="EMBL" id="QFAS01000001">
    <property type="protein sequence ID" value="PWG54947.1"/>
    <property type="molecule type" value="Genomic_DNA"/>
</dbReference>
<dbReference type="EMBL" id="WKKX01000622">
    <property type="protein sequence ID" value="MSE09111.1"/>
    <property type="molecule type" value="Genomic_DNA"/>
</dbReference>
<evidence type="ECO:0000313" key="19">
    <source>
        <dbReference type="Proteomes" id="UP000471678"/>
    </source>
</evidence>
<dbReference type="EMBL" id="VSTU01000029">
    <property type="protein sequence ID" value="MYZ67187.1"/>
    <property type="molecule type" value="Genomic_DNA"/>
</dbReference>
<evidence type="ECO:0000313" key="11">
    <source>
        <dbReference type="Proteomes" id="UP000192353"/>
    </source>
</evidence>
<dbReference type="EMBL" id="VSTR01000003">
    <property type="protein sequence ID" value="MYY72816.1"/>
    <property type="molecule type" value="Genomic_DNA"/>
</dbReference>
<evidence type="ECO:0000313" key="2">
    <source>
        <dbReference type="EMBL" id="MSE09111.1"/>
    </source>
</evidence>
<reference evidence="10 15" key="4">
    <citation type="submission" date="2018-05" db="EMBL/GenBank/DDBJ databases">
        <title>Lactobacillus salivarius genome sequencing and assembly.</title>
        <authorList>
            <person name="Audisio C."/>
            <person name="Albarracin L."/>
            <person name="Torres M.J."/>
            <person name="Hebert E.M."/>
            <person name="Saavedra L."/>
        </authorList>
    </citation>
    <scope>NUCLEOTIDE SEQUENCE [LARGE SCALE GENOMIC DNA]</scope>
    <source>
        <strain evidence="10 15">A3iob</strain>
    </source>
</reference>
<name>A0A1V9T2C2_9LACO</name>
<dbReference type="Proteomes" id="UP000471678">
    <property type="component" value="Unassembled WGS sequence"/>
</dbReference>
<reference evidence="11 12" key="2">
    <citation type="submission" date="2017-03" db="EMBL/GenBank/DDBJ databases">
        <title>Phylogenomics and comparative genomics of Lactobacillus salivarius, a mammalian gut commensal.</title>
        <authorList>
            <person name="Harris H.M."/>
        </authorList>
    </citation>
    <scope>NUCLEOTIDE SEQUENCE [LARGE SCALE GENOMIC DNA]</scope>
    <source>
        <strain evidence="7 11">AH4231</strain>
        <strain evidence="6 12">LMG 14477</strain>
    </source>
</reference>
<reference evidence="17 18" key="6">
    <citation type="journal article" date="2020" name="Food Funct.">
        <title>Screening of Lactobacillus salivarius strains from the feces of Chinese populations and the evaluation of their effects against intestinal inflammation in mice.</title>
        <authorList>
            <person name="Zhai Q."/>
            <person name="Shen X."/>
            <person name="Cen S."/>
            <person name="Zhang C."/>
            <person name="Tian F."/>
            <person name="Zhao J."/>
            <person name="Zhang H."/>
            <person name="Xue Y."/>
            <person name="Chen W."/>
        </authorList>
    </citation>
    <scope>NUCLEOTIDE SEQUENCE [LARGE SCALE GENOMIC DNA]</scope>
    <source>
        <strain evidence="3 19">FYNDL5_1.scaf</strain>
        <strain evidence="5 18">FZJTZ28M4.scaf</strain>
        <strain evidence="4 17">FZJTZ9M6.scaf</strain>
    </source>
</reference>
<dbReference type="Proteomes" id="UP000467635">
    <property type="component" value="Unassembled WGS sequence"/>
</dbReference>
<evidence type="ECO:0000313" key="5">
    <source>
        <dbReference type="EMBL" id="MYZ67187.1"/>
    </source>
</evidence>
<dbReference type="EMBL" id="NBEB01000009">
    <property type="protein sequence ID" value="OQQ86476.1"/>
    <property type="molecule type" value="Genomic_DNA"/>
</dbReference>
<keyword evidence="1" id="KW-0812">Transmembrane</keyword>
<evidence type="ECO:0000256" key="1">
    <source>
        <dbReference type="SAM" id="Phobius"/>
    </source>
</evidence>
<evidence type="ECO:0000313" key="10">
    <source>
        <dbReference type="EMBL" id="PWG54947.1"/>
    </source>
</evidence>
<evidence type="ECO:0000313" key="9">
    <source>
        <dbReference type="EMBL" id="PTR95932.1"/>
    </source>
</evidence>
<dbReference type="Proteomes" id="UP000244552">
    <property type="component" value="Unassembled WGS sequence"/>
</dbReference>
<evidence type="ECO:0000313" key="17">
    <source>
        <dbReference type="Proteomes" id="UP000470980"/>
    </source>
</evidence>
<protein>
    <recommendedName>
        <fullName evidence="20">Holin-like toxin</fullName>
    </recommendedName>
</protein>
<keyword evidence="1" id="KW-0472">Membrane</keyword>
<dbReference type="AlphaFoldDB" id="A0A1V9T2C2"/>
<reference evidence="8 13" key="1">
    <citation type="submission" date="2016-05" db="EMBL/GenBank/DDBJ databases">
        <authorList>
            <person name="Lee J.-Y."/>
            <person name="Kim E.B."/>
            <person name="Choi Y.-J."/>
        </authorList>
    </citation>
    <scope>NUCLEOTIDE SEQUENCE [LARGE SCALE GENOMIC DNA]</scope>
    <source>
        <strain evidence="8 13">KLA006</strain>
    </source>
</reference>
<evidence type="ECO:0000313" key="18">
    <source>
        <dbReference type="Proteomes" id="UP000471300"/>
    </source>
</evidence>
<evidence type="ECO:0000313" key="16">
    <source>
        <dbReference type="Proteomes" id="UP000467635"/>
    </source>
</evidence>
<keyword evidence="1" id="KW-1133">Transmembrane helix</keyword>
<evidence type="ECO:0000313" key="14">
    <source>
        <dbReference type="Proteomes" id="UP000244552"/>
    </source>
</evidence>
<dbReference type="Proteomes" id="UP000470980">
    <property type="component" value="Unassembled WGS sequence"/>
</dbReference>
<dbReference type="Proteomes" id="UP000192353">
    <property type="component" value="Unassembled WGS sequence"/>
</dbReference>
<evidence type="ECO:0000313" key="15">
    <source>
        <dbReference type="Proteomes" id="UP000245607"/>
    </source>
</evidence>
<organism evidence="8 13">
    <name type="scientific">Ligilactobacillus salivarius</name>
    <dbReference type="NCBI Taxonomy" id="1624"/>
    <lineage>
        <taxon>Bacteria</taxon>
        <taxon>Bacillati</taxon>
        <taxon>Bacillota</taxon>
        <taxon>Bacilli</taxon>
        <taxon>Lactobacillales</taxon>
        <taxon>Lactobacillaceae</taxon>
        <taxon>Ligilactobacillus</taxon>
    </lineage>
</organism>
<reference evidence="2 16" key="5">
    <citation type="submission" date="2019-11" db="EMBL/GenBank/DDBJ databases">
        <title>Draft Genome Sequence of Plant Growth-Promoting Rhizosphere-Associated Bacteria.</title>
        <authorList>
            <person name="Vasilyev I.Y."/>
            <person name="Radchenko V."/>
            <person name="Ilnitskaya E.V."/>
        </authorList>
    </citation>
    <scope>NUCLEOTIDE SEQUENCE [LARGE SCALE GENOMIC DNA]</scope>
    <source>
        <strain evidence="2 16">VRA_01-1sq_f</strain>
    </source>
</reference>
<reference evidence="9 14" key="3">
    <citation type="journal article" date="2018" name="Genome Announc.">
        <title>Fifty-Six Draft Genome Sequences of 10 Lactobacillus Species from 22 Commercial Dietary Supplements.</title>
        <authorList>
            <person name="Gangiredla J."/>
            <person name="Barnaba T.J."/>
            <person name="Mammel M.K."/>
            <person name="Lacher D.W."/>
            <person name="Elkins C.A."/>
            <person name="Lampel K.A."/>
            <person name="Whitehouse C.A."/>
            <person name="Tartera C."/>
        </authorList>
    </citation>
    <scope>NUCLEOTIDE SEQUENCE [LARGE SCALE GENOMIC DNA]</scope>
    <source>
        <strain evidence="9 14">DS11_12</strain>
    </source>
</reference>
<accession>A0A1V9T2C2</accession>
<dbReference type="EMBL" id="LXZO01000090">
    <property type="protein sequence ID" value="PAY46405.1"/>
    <property type="molecule type" value="Genomic_DNA"/>
</dbReference>
<dbReference type="Proteomes" id="UP000218139">
    <property type="component" value="Unassembled WGS sequence"/>
</dbReference>